<dbReference type="RefSeq" id="XP_034061744.1">
    <property type="nucleotide sequence ID" value="XM_034205853.1"/>
</dbReference>
<dbReference type="AlphaFoldDB" id="A0A6P8TCY2"/>
<gene>
    <name evidence="2 3 4 5 6" type="primary">LOC117539615</name>
</gene>
<evidence type="ECO:0000313" key="3">
    <source>
        <dbReference type="RefSeq" id="XP_034061740.1"/>
    </source>
</evidence>
<accession>A0A6P8TCY2</accession>
<evidence type="ECO:0000313" key="4">
    <source>
        <dbReference type="RefSeq" id="XP_034061741.1"/>
    </source>
</evidence>
<dbReference type="RefSeq" id="XP_034061741.1">
    <property type="nucleotide sequence ID" value="XM_034205850.1"/>
</dbReference>
<dbReference type="KEGG" id="gacu:117539615"/>
<evidence type="ECO:0000313" key="6">
    <source>
        <dbReference type="RefSeq" id="XP_034061744.1"/>
    </source>
</evidence>
<name>A0A6P8TCY2_GYMAC</name>
<dbReference type="GO" id="GO:0004842">
    <property type="term" value="F:ubiquitin-protein transferase activity"/>
    <property type="evidence" value="ECO:0007669"/>
    <property type="project" value="InterPro"/>
</dbReference>
<dbReference type="SUPFAM" id="SSF56204">
    <property type="entry name" value="Hect, E3 ligase catalytic domain"/>
    <property type="match status" value="1"/>
</dbReference>
<evidence type="ECO:0000313" key="1">
    <source>
        <dbReference type="Proteomes" id="UP000515161"/>
    </source>
</evidence>
<dbReference type="OrthoDB" id="8940977at2759"/>
<keyword evidence="1" id="KW-1185">Reference proteome</keyword>
<protein>
    <submittedName>
        <fullName evidence="2 3">Uncharacterized protein LOC117539615</fullName>
    </submittedName>
</protein>
<dbReference type="Proteomes" id="UP000515161">
    <property type="component" value="Unplaced"/>
</dbReference>
<dbReference type="InterPro" id="IPR035983">
    <property type="entry name" value="Hect_E3_ubiquitin_ligase"/>
</dbReference>
<reference evidence="2 3" key="1">
    <citation type="submission" date="2025-04" db="UniProtKB">
        <authorList>
            <consortium name="RefSeq"/>
        </authorList>
    </citation>
    <scope>IDENTIFICATION</scope>
</reference>
<proteinExistence type="predicted"/>
<sequence length="231" mass="26292">MGMMGHSFLHSGPCISGLSPAITHVLFGGSPETTTIQIEDCPDIDIRTTIQLLEGNAELTKQEEKAVFDLALSWDLPGVTKTNRKWLHERLLFHAVISRTSRQVKQLRKGLKETMVWPFLKERADIIPTFLPRTSEAALNFHTVIQRIVWPILEEKEEEDEDEDECCLEDKCRVAGYLRIFIEKASCAQLKALLQFWTGWELLPSELTLKVVSSDFPKSATCFETLRLPAH</sequence>
<evidence type="ECO:0000313" key="5">
    <source>
        <dbReference type="RefSeq" id="XP_034061742.1"/>
    </source>
</evidence>
<dbReference type="GeneID" id="117539615"/>
<dbReference type="RefSeq" id="XP_034061742.1">
    <property type="nucleotide sequence ID" value="XM_034205851.1"/>
</dbReference>
<dbReference type="RefSeq" id="XP_034061740.1">
    <property type="nucleotide sequence ID" value="XM_034205849.1"/>
</dbReference>
<organism evidence="1 4">
    <name type="scientific">Gymnodraco acuticeps</name>
    <name type="common">Antarctic dragonfish</name>
    <dbReference type="NCBI Taxonomy" id="8218"/>
    <lineage>
        <taxon>Eukaryota</taxon>
        <taxon>Metazoa</taxon>
        <taxon>Chordata</taxon>
        <taxon>Craniata</taxon>
        <taxon>Vertebrata</taxon>
        <taxon>Euteleostomi</taxon>
        <taxon>Actinopterygii</taxon>
        <taxon>Neopterygii</taxon>
        <taxon>Teleostei</taxon>
        <taxon>Neoteleostei</taxon>
        <taxon>Acanthomorphata</taxon>
        <taxon>Eupercaria</taxon>
        <taxon>Perciformes</taxon>
        <taxon>Notothenioidei</taxon>
        <taxon>Bathydraconidae</taxon>
        <taxon>Gymnodraco</taxon>
    </lineage>
</organism>
<evidence type="ECO:0000313" key="2">
    <source>
        <dbReference type="RefSeq" id="XP_034061739.1"/>
    </source>
</evidence>
<dbReference type="RefSeq" id="XP_034061739.1">
    <property type="nucleotide sequence ID" value="XM_034205848.1"/>
</dbReference>